<dbReference type="AlphaFoldDB" id="A0A6T9YCC8"/>
<feature type="transmembrane region" description="Helical" evidence="1">
    <location>
        <begin position="29"/>
        <end position="48"/>
    </location>
</feature>
<reference evidence="2" key="1">
    <citation type="submission" date="2021-01" db="EMBL/GenBank/DDBJ databases">
        <authorList>
            <person name="Corre E."/>
            <person name="Pelletier E."/>
            <person name="Niang G."/>
            <person name="Scheremetjew M."/>
            <person name="Finn R."/>
            <person name="Kale V."/>
            <person name="Holt S."/>
            <person name="Cochrane G."/>
            <person name="Meng A."/>
            <person name="Brown T."/>
            <person name="Cohen L."/>
        </authorList>
    </citation>
    <scope>NUCLEOTIDE SEQUENCE</scope>
    <source>
        <strain evidence="3">Clade-D-RCC1621</strain>
        <strain evidence="2">Clade-D-RCC2593</strain>
    </source>
</reference>
<gene>
    <name evidence="3" type="ORF">OMED0930_LOCUS3358</name>
    <name evidence="2" type="ORF">OMED0937_LOCUS299</name>
</gene>
<evidence type="ECO:0000313" key="3">
    <source>
        <dbReference type="EMBL" id="CAD8812264.1"/>
    </source>
</evidence>
<dbReference type="PANTHER" id="PTHR23528:SF1">
    <property type="entry name" value="MAJOR FACILITATOR SUPERFAMILY (MFS) PROFILE DOMAIN-CONTAINING PROTEIN"/>
    <property type="match status" value="1"/>
</dbReference>
<dbReference type="EMBL" id="HBFO01004867">
    <property type="protein sequence ID" value="CAD8812264.1"/>
    <property type="molecule type" value="Transcribed_RNA"/>
</dbReference>
<feature type="transmembrane region" description="Helical" evidence="1">
    <location>
        <begin position="98"/>
        <end position="120"/>
    </location>
</feature>
<evidence type="ECO:0000256" key="1">
    <source>
        <dbReference type="SAM" id="Phobius"/>
    </source>
</evidence>
<evidence type="ECO:0000313" key="2">
    <source>
        <dbReference type="EMBL" id="CAD8319274.1"/>
    </source>
</evidence>
<name>A0A6T9YCC8_9CHLO</name>
<sequence>MITISCAGIISVYFLFIYVHNMSNITYVGVYYGAMNGMFLSVDYALAIDCLPSREQSARWLAIWGIASFIGTSIGPTMFALILHFAPETADGATAQSGYTQMLLIGAFWMVLCAAGLVLVRPKRLGANTE</sequence>
<dbReference type="PANTHER" id="PTHR23528">
    <property type="match status" value="1"/>
</dbReference>
<keyword evidence="1" id="KW-0812">Transmembrane</keyword>
<feature type="transmembrane region" description="Helical" evidence="1">
    <location>
        <begin position="60"/>
        <end position="86"/>
    </location>
</feature>
<dbReference type="InterPro" id="IPR036259">
    <property type="entry name" value="MFS_trans_sf"/>
</dbReference>
<organism evidence="2">
    <name type="scientific">Ostreococcus mediterraneus</name>
    <dbReference type="NCBI Taxonomy" id="1486918"/>
    <lineage>
        <taxon>Eukaryota</taxon>
        <taxon>Viridiplantae</taxon>
        <taxon>Chlorophyta</taxon>
        <taxon>Mamiellophyceae</taxon>
        <taxon>Mamiellales</taxon>
        <taxon>Bathycoccaceae</taxon>
        <taxon>Ostreococcus</taxon>
    </lineage>
</organism>
<feature type="transmembrane region" description="Helical" evidence="1">
    <location>
        <begin position="7"/>
        <end position="23"/>
    </location>
</feature>
<keyword evidence="1" id="KW-0472">Membrane</keyword>
<dbReference type="Gene3D" id="1.20.1250.20">
    <property type="entry name" value="MFS general substrate transporter like domains"/>
    <property type="match status" value="1"/>
</dbReference>
<evidence type="ECO:0008006" key="4">
    <source>
        <dbReference type="Google" id="ProtNLM"/>
    </source>
</evidence>
<dbReference type="SUPFAM" id="SSF103473">
    <property type="entry name" value="MFS general substrate transporter"/>
    <property type="match status" value="1"/>
</dbReference>
<proteinExistence type="predicted"/>
<keyword evidence="1" id="KW-1133">Transmembrane helix</keyword>
<dbReference type="EMBL" id="HBEE01000365">
    <property type="protein sequence ID" value="CAD8319274.1"/>
    <property type="molecule type" value="Transcribed_RNA"/>
</dbReference>
<protein>
    <recommendedName>
        <fullName evidence="4">Major facilitator superfamily (MFS) profile domain-containing protein</fullName>
    </recommendedName>
</protein>
<accession>A0A6T9YCC8</accession>